<accession>A0A9N9RVV0</accession>
<keyword evidence="10" id="KW-0175">Coiled coil</keyword>
<reference evidence="21" key="1">
    <citation type="submission" date="2022-01" db="EMBL/GenBank/DDBJ databases">
        <authorList>
            <person name="King R."/>
        </authorList>
    </citation>
    <scope>NUCLEOTIDE SEQUENCE</scope>
</reference>
<keyword evidence="11 19" id="KW-0472">Membrane</keyword>
<keyword evidence="9" id="KW-0333">Golgi apparatus</keyword>
<comment type="subcellular location">
    <subcellularLocation>
        <location evidence="14">Endomembrane system</location>
        <topology evidence="14">Single-pass type IV membrane protein</topology>
    </subcellularLocation>
    <subcellularLocation>
        <location evidence="1">Endoplasmic reticulum membrane</location>
        <topology evidence="1">Single-pass membrane protein</topology>
    </subcellularLocation>
    <subcellularLocation>
        <location evidence="12">Golgi apparatus</location>
        <location evidence="12">cis-Golgi network membrane</location>
    </subcellularLocation>
</comment>
<evidence type="ECO:0000256" key="18">
    <source>
        <dbReference type="ARBA" id="ARBA00077825"/>
    </source>
</evidence>
<evidence type="ECO:0000256" key="13">
    <source>
        <dbReference type="ARBA" id="ARBA00037962"/>
    </source>
</evidence>
<dbReference type="InterPro" id="IPR000727">
    <property type="entry name" value="T_SNARE_dom"/>
</dbReference>
<evidence type="ECO:0000256" key="4">
    <source>
        <dbReference type="ARBA" id="ARBA00022692"/>
    </source>
</evidence>
<evidence type="ECO:0000256" key="1">
    <source>
        <dbReference type="ARBA" id="ARBA00004389"/>
    </source>
</evidence>
<dbReference type="GO" id="GO:0005789">
    <property type="term" value="C:endoplasmic reticulum membrane"/>
    <property type="evidence" value="ECO:0007669"/>
    <property type="project" value="UniProtKB-SubCell"/>
</dbReference>
<dbReference type="Proteomes" id="UP001153620">
    <property type="component" value="Chromosome 2"/>
</dbReference>
<keyword evidence="4 19" id="KW-0812">Transmembrane</keyword>
<sequence>MMRRPQNYGYEPLAQNAGDLESENDRLAEELKGKISSLKSLTIDIGNEVRYQDKILNDMDDDMSRTGSFMGNTIGKVLRLSKRGKGYTCYMLLFALLVFFILYIYIKFR</sequence>
<dbReference type="GO" id="GO:0016192">
    <property type="term" value="P:vesicle-mediated transport"/>
    <property type="evidence" value="ECO:0007669"/>
    <property type="project" value="UniProtKB-KW"/>
</dbReference>
<keyword evidence="3" id="KW-0597">Phosphoprotein</keyword>
<dbReference type="FunFam" id="1.20.5.110:FF:000026">
    <property type="entry name" value="BET1 homolog"/>
    <property type="match status" value="1"/>
</dbReference>
<dbReference type="Gene3D" id="1.20.5.110">
    <property type="match status" value="1"/>
</dbReference>
<evidence type="ECO:0000256" key="14">
    <source>
        <dbReference type="ARBA" id="ARBA00046280"/>
    </source>
</evidence>
<keyword evidence="6" id="KW-0931">ER-Golgi transport</keyword>
<evidence type="ECO:0000313" key="21">
    <source>
        <dbReference type="EMBL" id="CAG9803793.1"/>
    </source>
</evidence>
<evidence type="ECO:0000256" key="9">
    <source>
        <dbReference type="ARBA" id="ARBA00023034"/>
    </source>
</evidence>
<evidence type="ECO:0000256" key="7">
    <source>
        <dbReference type="ARBA" id="ARBA00022927"/>
    </source>
</evidence>
<dbReference type="GO" id="GO:0015031">
    <property type="term" value="P:protein transport"/>
    <property type="evidence" value="ECO:0007669"/>
    <property type="project" value="UniProtKB-KW"/>
</dbReference>
<keyword evidence="8 19" id="KW-1133">Transmembrane helix</keyword>
<keyword evidence="7" id="KW-0653">Protein transport</keyword>
<gene>
    <name evidence="21" type="ORF">CHIRRI_LOCUS6689</name>
</gene>
<dbReference type="PANTHER" id="PTHR12791">
    <property type="entry name" value="GOLGI SNARE BET1-RELATED"/>
    <property type="match status" value="1"/>
</dbReference>
<keyword evidence="2" id="KW-0813">Transport</keyword>
<comment type="subunit">
    <text evidence="16">Interacts with SNARE complex members GOSR2, SEC22B and STX5. Interacts with LMAN1/ERGIC53. Interacts with STX17.</text>
</comment>
<evidence type="ECO:0000256" key="5">
    <source>
        <dbReference type="ARBA" id="ARBA00022824"/>
    </source>
</evidence>
<evidence type="ECO:0000256" key="11">
    <source>
        <dbReference type="ARBA" id="ARBA00023136"/>
    </source>
</evidence>
<evidence type="ECO:0000256" key="16">
    <source>
        <dbReference type="ARBA" id="ARBA00063965"/>
    </source>
</evidence>
<evidence type="ECO:0000256" key="12">
    <source>
        <dbReference type="ARBA" id="ARBA00024188"/>
    </source>
</evidence>
<evidence type="ECO:0000256" key="19">
    <source>
        <dbReference type="SAM" id="Phobius"/>
    </source>
</evidence>
<feature type="transmembrane region" description="Helical" evidence="19">
    <location>
        <begin position="87"/>
        <end position="106"/>
    </location>
</feature>
<protein>
    <recommendedName>
        <fullName evidence="17">BET1 homolog</fullName>
    </recommendedName>
    <alternativeName>
        <fullName evidence="18">Golgi vesicular membrane-trafficking protein p18</fullName>
    </alternativeName>
</protein>
<dbReference type="SMART" id="SM00397">
    <property type="entry name" value="t_SNARE"/>
    <property type="match status" value="1"/>
</dbReference>
<evidence type="ECO:0000256" key="6">
    <source>
        <dbReference type="ARBA" id="ARBA00022892"/>
    </source>
</evidence>
<dbReference type="SUPFAM" id="SSF58038">
    <property type="entry name" value="SNARE fusion complex"/>
    <property type="match status" value="1"/>
</dbReference>
<dbReference type="AlphaFoldDB" id="A0A9N9RVV0"/>
<evidence type="ECO:0000256" key="3">
    <source>
        <dbReference type="ARBA" id="ARBA00022553"/>
    </source>
</evidence>
<dbReference type="InterPro" id="IPR039899">
    <property type="entry name" value="BET1_SNARE"/>
</dbReference>
<feature type="domain" description="T-SNARE coiled-coil homology" evidence="20">
    <location>
        <begin position="13"/>
        <end position="80"/>
    </location>
</feature>
<proteinExistence type="inferred from homology"/>
<evidence type="ECO:0000256" key="8">
    <source>
        <dbReference type="ARBA" id="ARBA00022989"/>
    </source>
</evidence>
<dbReference type="OrthoDB" id="261831at2759"/>
<evidence type="ECO:0000256" key="10">
    <source>
        <dbReference type="ARBA" id="ARBA00023054"/>
    </source>
</evidence>
<dbReference type="CDD" id="cd15853">
    <property type="entry name" value="SNARE_Bet1"/>
    <property type="match status" value="1"/>
</dbReference>
<evidence type="ECO:0000259" key="20">
    <source>
        <dbReference type="SMART" id="SM00397"/>
    </source>
</evidence>
<evidence type="ECO:0000256" key="17">
    <source>
        <dbReference type="ARBA" id="ARBA00071590"/>
    </source>
</evidence>
<evidence type="ECO:0000313" key="22">
    <source>
        <dbReference type="Proteomes" id="UP001153620"/>
    </source>
</evidence>
<keyword evidence="5" id="KW-0256">Endoplasmic reticulum</keyword>
<reference evidence="21" key="2">
    <citation type="submission" date="2022-10" db="EMBL/GenBank/DDBJ databases">
        <authorList>
            <consortium name="ENA_rothamsted_submissions"/>
            <consortium name="culmorum"/>
            <person name="King R."/>
        </authorList>
    </citation>
    <scope>NUCLEOTIDE SEQUENCE</scope>
</reference>
<evidence type="ECO:0000256" key="2">
    <source>
        <dbReference type="ARBA" id="ARBA00022448"/>
    </source>
</evidence>
<dbReference type="GO" id="GO:0005794">
    <property type="term" value="C:Golgi apparatus"/>
    <property type="evidence" value="ECO:0007669"/>
    <property type="project" value="UniProtKB-SubCell"/>
</dbReference>
<comment type="function">
    <text evidence="15">Required for vesicular transport from the ER to the Golgi complex. Functions as a SNARE involved in the docking process of ER-derived vesicles with the cis-Golgi membrane.</text>
</comment>
<dbReference type="EMBL" id="OU895878">
    <property type="protein sequence ID" value="CAG9803793.1"/>
    <property type="molecule type" value="Genomic_DNA"/>
</dbReference>
<comment type="similarity">
    <text evidence="13">Belongs to the BET1 family.</text>
</comment>
<name>A0A9N9RVV0_9DIPT</name>
<evidence type="ECO:0000256" key="15">
    <source>
        <dbReference type="ARBA" id="ARBA00054011"/>
    </source>
</evidence>
<organism evidence="21 22">
    <name type="scientific">Chironomus riparius</name>
    <dbReference type="NCBI Taxonomy" id="315576"/>
    <lineage>
        <taxon>Eukaryota</taxon>
        <taxon>Metazoa</taxon>
        <taxon>Ecdysozoa</taxon>
        <taxon>Arthropoda</taxon>
        <taxon>Hexapoda</taxon>
        <taxon>Insecta</taxon>
        <taxon>Pterygota</taxon>
        <taxon>Neoptera</taxon>
        <taxon>Endopterygota</taxon>
        <taxon>Diptera</taxon>
        <taxon>Nematocera</taxon>
        <taxon>Chironomoidea</taxon>
        <taxon>Chironomidae</taxon>
        <taxon>Chironominae</taxon>
        <taxon>Chironomus</taxon>
    </lineage>
</organism>
<keyword evidence="22" id="KW-1185">Reference proteome</keyword>